<dbReference type="PANTHER" id="PTHR39082:SF1">
    <property type="entry name" value="SCAVENGER RECEPTOR CLASS A MEMBER 3"/>
    <property type="match status" value="1"/>
</dbReference>
<dbReference type="InterPro" id="IPR056003">
    <property type="entry name" value="CT398_CC_hairpin"/>
</dbReference>
<feature type="coiled-coil region" evidence="1">
    <location>
        <begin position="124"/>
        <end position="176"/>
    </location>
</feature>
<keyword evidence="1" id="KW-0175">Coiled coil</keyword>
<evidence type="ECO:0000313" key="3">
    <source>
        <dbReference type="EMBL" id="WWX24673.1"/>
    </source>
</evidence>
<sequence length="237" mass="26392">MKPYNIPMSVPRLLSQLQETDIALAERRQQAAAFKAELAADPLAVERAAIAAKKDDLEKLRHDLREIAAEVDDFSARIKHHEDQLYSGRVTSPKELSALQKDIDLLKSHRAPGEEQELSLMETIEETEKAIDDAEIALQRHKEALSRRRVELSAGLTKLEAELAGLEKHRQELSAELSPAVNTQYDLLKKQKGRAVARLEQGVCRGCGIAVTTSWMHRARAGEVVGCPSCGRILFLE</sequence>
<evidence type="ECO:0000256" key="1">
    <source>
        <dbReference type="SAM" id="Coils"/>
    </source>
</evidence>
<keyword evidence="4" id="KW-1185">Reference proteome</keyword>
<name>A0ABZ2J2Z6_9CHLR</name>
<feature type="domain" description="CT398-like coiled coil hairpin" evidence="2">
    <location>
        <begin position="29"/>
        <end position="193"/>
    </location>
</feature>
<reference evidence="3 4" key="1">
    <citation type="submission" date="2024-03" db="EMBL/GenBank/DDBJ databases">
        <title>A Dehalogenimonas Isolated from Estuarine Sediments Dihaloeliminates Chlorinated Alkanes.</title>
        <authorList>
            <person name="Yang Y."/>
            <person name="Wang H."/>
        </authorList>
    </citation>
    <scope>NUCLEOTIDE SEQUENCE [LARGE SCALE GENOMIC DNA]</scope>
    <source>
        <strain evidence="3 4">W</strain>
    </source>
</reference>
<feature type="coiled-coil region" evidence="1">
    <location>
        <begin position="50"/>
        <end position="84"/>
    </location>
</feature>
<accession>A0ABZ2J2Z6</accession>
<dbReference type="RefSeq" id="WP_338736787.1">
    <property type="nucleotide sequence ID" value="NZ_CP146612.1"/>
</dbReference>
<dbReference type="InterPro" id="IPR052376">
    <property type="entry name" value="Oxidative_Scav/Glycosyltrans"/>
</dbReference>
<dbReference type="Proteomes" id="UP001375370">
    <property type="component" value="Chromosome"/>
</dbReference>
<proteinExistence type="predicted"/>
<evidence type="ECO:0000313" key="4">
    <source>
        <dbReference type="Proteomes" id="UP001375370"/>
    </source>
</evidence>
<dbReference type="PANTHER" id="PTHR39082">
    <property type="entry name" value="PHOSPHOLIPASE C-BETA-2-RELATED"/>
    <property type="match status" value="1"/>
</dbReference>
<protein>
    <submittedName>
        <fullName evidence="3">C4-type zinc ribbon domain-containing protein</fullName>
    </submittedName>
</protein>
<evidence type="ECO:0000259" key="2">
    <source>
        <dbReference type="Pfam" id="PF24481"/>
    </source>
</evidence>
<gene>
    <name evidence="3" type="ORF">V8247_05230</name>
</gene>
<dbReference type="Pfam" id="PF24481">
    <property type="entry name" value="CT398_CC"/>
    <property type="match status" value="1"/>
</dbReference>
<organism evidence="3 4">
    <name type="scientific">Candidatus Dehalogenimonas loeffleri</name>
    <dbReference type="NCBI Taxonomy" id="3127115"/>
    <lineage>
        <taxon>Bacteria</taxon>
        <taxon>Bacillati</taxon>
        <taxon>Chloroflexota</taxon>
        <taxon>Dehalococcoidia</taxon>
        <taxon>Dehalococcoidales</taxon>
        <taxon>Dehalococcoidaceae</taxon>
        <taxon>Dehalogenimonas</taxon>
    </lineage>
</organism>
<dbReference type="EMBL" id="CP146612">
    <property type="protein sequence ID" value="WWX24673.1"/>
    <property type="molecule type" value="Genomic_DNA"/>
</dbReference>
<dbReference type="Gene3D" id="1.10.287.1490">
    <property type="match status" value="1"/>
</dbReference>